<dbReference type="AlphaFoldDB" id="A0AAD4PEM8"/>
<dbReference type="GO" id="GO:0005886">
    <property type="term" value="C:plasma membrane"/>
    <property type="evidence" value="ECO:0007669"/>
    <property type="project" value="UniProtKB-SubCell"/>
</dbReference>
<dbReference type="Gene3D" id="2.30.180.10">
    <property type="entry name" value="FAS1 domain"/>
    <property type="match status" value="1"/>
</dbReference>
<dbReference type="EMBL" id="SDAM02000020">
    <property type="protein sequence ID" value="KAH6836305.1"/>
    <property type="molecule type" value="Genomic_DNA"/>
</dbReference>
<dbReference type="FunFam" id="2.30.180.10:FF:000015">
    <property type="entry name" value="Fasciclin-like arabinogalactan protein 3"/>
    <property type="match status" value="1"/>
</dbReference>
<comment type="subcellular location">
    <subcellularLocation>
        <location evidence="1">Cell membrane</location>
        <topology evidence="1">Lipid-anchor</topology>
        <topology evidence="1">GPI-anchor</topology>
    </subcellularLocation>
</comment>
<feature type="compositionally biased region" description="Acidic residues" evidence="11">
    <location>
        <begin position="244"/>
        <end position="258"/>
    </location>
</feature>
<evidence type="ECO:0000313" key="15">
    <source>
        <dbReference type="EMBL" id="KAH6836305.1"/>
    </source>
</evidence>
<accession>A0AAD4PEM8</accession>
<keyword evidence="8" id="KW-0325">Glycoprotein</keyword>
<keyword evidence="6" id="KW-0654">Proteoglycan</keyword>
<evidence type="ECO:0000259" key="14">
    <source>
        <dbReference type="PROSITE" id="PS50213"/>
    </source>
</evidence>
<dbReference type="PANTHER" id="PTHR32382:SF6">
    <property type="entry name" value="FASCICLIN-LIKE ARABINOGALACTAN PROTEIN 14"/>
    <property type="match status" value="1"/>
</dbReference>
<dbReference type="Proteomes" id="UP001190926">
    <property type="component" value="Unassembled WGS sequence"/>
</dbReference>
<feature type="region of interest" description="Disordered" evidence="11">
    <location>
        <begin position="185"/>
        <end position="269"/>
    </location>
</feature>
<dbReference type="InterPro" id="IPR033254">
    <property type="entry name" value="Plant_FLA"/>
</dbReference>
<sequence>MSPSGAGSLILILSAVLLLSSATITSAFNITILLGRYPGFEQFNQLLSRTQLAEEINRRRTITVLGLPNDRLATIMQMTEDVQKSILSLHIVLDYYDMIKLNKLAPASKTTLTTLYQSSGVANDKQGFIDVVHRRDGTIVFGSSMPGAPLVSALVNSVASQPFNISVLSVSQPIIAPGMDGSWVEPAAPPPPPKAAAPVPAVKEPPPPAAEEPVADEPTADAPAPSPADAPAPAPAPSPAADAPAEDEAGEDASDQDPEEKKKKSAAVKQVVSGMTVGLVIGLASFLAGQ</sequence>
<feature type="chain" id="PRO_5042007695" description="FAS1 domain-containing protein" evidence="13">
    <location>
        <begin position="28"/>
        <end position="290"/>
    </location>
</feature>
<keyword evidence="3" id="KW-1003">Cell membrane</keyword>
<keyword evidence="5 13" id="KW-0732">Signal</keyword>
<feature type="domain" description="FAS1" evidence="14">
    <location>
        <begin position="27"/>
        <end position="139"/>
    </location>
</feature>
<gene>
    <name evidence="15" type="ORF">C2S53_001171</name>
</gene>
<dbReference type="PANTHER" id="PTHR32382">
    <property type="entry name" value="FASCICLIN-LIKE ARABINOGALACTAN PROTEIN"/>
    <property type="match status" value="1"/>
</dbReference>
<evidence type="ECO:0000256" key="4">
    <source>
        <dbReference type="ARBA" id="ARBA00022622"/>
    </source>
</evidence>
<feature type="transmembrane region" description="Helical" evidence="12">
    <location>
        <begin position="271"/>
        <end position="289"/>
    </location>
</feature>
<evidence type="ECO:0000256" key="13">
    <source>
        <dbReference type="SAM" id="SignalP"/>
    </source>
</evidence>
<dbReference type="PROSITE" id="PS50213">
    <property type="entry name" value="FAS1"/>
    <property type="match status" value="1"/>
</dbReference>
<keyword evidence="12" id="KW-0812">Transmembrane</keyword>
<comment type="similarity">
    <text evidence="2">Belongs to the fasciclin-like AGP family.</text>
</comment>
<organism evidence="15 16">
    <name type="scientific">Perilla frutescens var. hirtella</name>
    <name type="common">Perilla citriodora</name>
    <name type="synonym">Perilla setoyensis</name>
    <dbReference type="NCBI Taxonomy" id="608512"/>
    <lineage>
        <taxon>Eukaryota</taxon>
        <taxon>Viridiplantae</taxon>
        <taxon>Streptophyta</taxon>
        <taxon>Embryophyta</taxon>
        <taxon>Tracheophyta</taxon>
        <taxon>Spermatophyta</taxon>
        <taxon>Magnoliopsida</taxon>
        <taxon>eudicotyledons</taxon>
        <taxon>Gunneridae</taxon>
        <taxon>Pentapetalae</taxon>
        <taxon>asterids</taxon>
        <taxon>lamiids</taxon>
        <taxon>Lamiales</taxon>
        <taxon>Lamiaceae</taxon>
        <taxon>Nepetoideae</taxon>
        <taxon>Elsholtzieae</taxon>
        <taxon>Perilla</taxon>
    </lineage>
</organism>
<keyword evidence="4" id="KW-0336">GPI-anchor</keyword>
<feature type="compositionally biased region" description="Pro residues" evidence="11">
    <location>
        <begin position="224"/>
        <end position="238"/>
    </location>
</feature>
<reference evidence="15 16" key="1">
    <citation type="journal article" date="2021" name="Nat. Commun.">
        <title>Incipient diploidization of the medicinal plant Perilla within 10,000 years.</title>
        <authorList>
            <person name="Zhang Y."/>
            <person name="Shen Q."/>
            <person name="Leng L."/>
            <person name="Zhang D."/>
            <person name="Chen S."/>
            <person name="Shi Y."/>
            <person name="Ning Z."/>
            <person name="Chen S."/>
        </authorList>
    </citation>
    <scope>NUCLEOTIDE SEQUENCE [LARGE SCALE GENOMIC DNA]</scope>
    <source>
        <strain evidence="16">cv. PC099</strain>
    </source>
</reference>
<dbReference type="InterPro" id="IPR000782">
    <property type="entry name" value="FAS1_domain"/>
</dbReference>
<evidence type="ECO:0000256" key="7">
    <source>
        <dbReference type="ARBA" id="ARBA00023136"/>
    </source>
</evidence>
<evidence type="ECO:0000256" key="2">
    <source>
        <dbReference type="ARBA" id="ARBA00007843"/>
    </source>
</evidence>
<evidence type="ECO:0000256" key="9">
    <source>
        <dbReference type="ARBA" id="ARBA00023288"/>
    </source>
</evidence>
<keyword evidence="12" id="KW-1133">Transmembrane helix</keyword>
<dbReference type="SUPFAM" id="SSF82153">
    <property type="entry name" value="FAS1 domain"/>
    <property type="match status" value="1"/>
</dbReference>
<name>A0AAD4PEM8_PERFH</name>
<keyword evidence="7 12" id="KW-0472">Membrane</keyword>
<comment type="function">
    <text evidence="10">May be a cell surface adhesion protein.</text>
</comment>
<comment type="caution">
    <text evidence="15">The sequence shown here is derived from an EMBL/GenBank/DDBJ whole genome shotgun (WGS) entry which is preliminary data.</text>
</comment>
<proteinExistence type="inferred from homology"/>
<keyword evidence="9" id="KW-0449">Lipoprotein</keyword>
<feature type="signal peptide" evidence="13">
    <location>
        <begin position="1"/>
        <end position="27"/>
    </location>
</feature>
<evidence type="ECO:0000256" key="1">
    <source>
        <dbReference type="ARBA" id="ARBA00004609"/>
    </source>
</evidence>
<dbReference type="InterPro" id="IPR036378">
    <property type="entry name" value="FAS1_dom_sf"/>
</dbReference>
<evidence type="ECO:0000313" key="16">
    <source>
        <dbReference type="Proteomes" id="UP001190926"/>
    </source>
</evidence>
<evidence type="ECO:0000256" key="12">
    <source>
        <dbReference type="SAM" id="Phobius"/>
    </source>
</evidence>
<dbReference type="GO" id="GO:0098552">
    <property type="term" value="C:side of membrane"/>
    <property type="evidence" value="ECO:0007669"/>
    <property type="project" value="UniProtKB-KW"/>
</dbReference>
<evidence type="ECO:0000256" key="3">
    <source>
        <dbReference type="ARBA" id="ARBA00022475"/>
    </source>
</evidence>
<protein>
    <recommendedName>
        <fullName evidence="14">FAS1 domain-containing protein</fullName>
    </recommendedName>
</protein>
<evidence type="ECO:0000256" key="8">
    <source>
        <dbReference type="ARBA" id="ARBA00023180"/>
    </source>
</evidence>
<evidence type="ECO:0000256" key="6">
    <source>
        <dbReference type="ARBA" id="ARBA00022974"/>
    </source>
</evidence>
<evidence type="ECO:0000256" key="10">
    <source>
        <dbReference type="ARBA" id="ARBA00024686"/>
    </source>
</evidence>
<evidence type="ECO:0000256" key="11">
    <source>
        <dbReference type="SAM" id="MobiDB-lite"/>
    </source>
</evidence>
<evidence type="ECO:0000256" key="5">
    <source>
        <dbReference type="ARBA" id="ARBA00022729"/>
    </source>
</evidence>
<keyword evidence="16" id="KW-1185">Reference proteome</keyword>